<evidence type="ECO:0000313" key="2">
    <source>
        <dbReference type="EMBL" id="NES12016.1"/>
    </source>
</evidence>
<feature type="non-terminal residue" evidence="2">
    <location>
        <position position="60"/>
    </location>
</feature>
<protein>
    <submittedName>
        <fullName evidence="2">Quinohemoprotein amine dehydrogenase subunit alpha</fullName>
    </submittedName>
</protein>
<organism evidence="2 3">
    <name type="scientific">Pseudomonas laurentiana</name>
    <dbReference type="NCBI Taxonomy" id="2364649"/>
    <lineage>
        <taxon>Bacteria</taxon>
        <taxon>Pseudomonadati</taxon>
        <taxon>Pseudomonadota</taxon>
        <taxon>Gammaproteobacteria</taxon>
        <taxon>Pseudomonadales</taxon>
        <taxon>Pseudomonadaceae</taxon>
        <taxon>Pseudomonas</taxon>
    </lineage>
</organism>
<gene>
    <name evidence="2" type="ORF">G3O07_23480</name>
</gene>
<dbReference type="InterPro" id="IPR015182">
    <property type="entry name" value="QH-AmDH_asu_heme-bd_dom"/>
</dbReference>
<dbReference type="Proteomes" id="UP000471751">
    <property type="component" value="Unassembled WGS sequence"/>
</dbReference>
<dbReference type="EMBL" id="JAAHBT010000398">
    <property type="protein sequence ID" value="NES12016.1"/>
    <property type="molecule type" value="Genomic_DNA"/>
</dbReference>
<name>A0A6I5RWQ9_9PSED</name>
<comment type="caution">
    <text evidence="2">The sequence shown here is derived from an EMBL/GenBank/DDBJ whole genome shotgun (WGS) entry which is preliminary data.</text>
</comment>
<dbReference type="Gene3D" id="1.10.760.10">
    <property type="entry name" value="Cytochrome c-like domain"/>
    <property type="match status" value="1"/>
</dbReference>
<feature type="domain" description="Quinohemoprotein amine dehydrogenase alpha subunit haem binding" evidence="1">
    <location>
        <begin position="27"/>
        <end position="60"/>
    </location>
</feature>
<evidence type="ECO:0000313" key="3">
    <source>
        <dbReference type="Proteomes" id="UP000471751"/>
    </source>
</evidence>
<dbReference type="Pfam" id="PF09098">
    <property type="entry name" value="Dehyd-heme_bind"/>
    <property type="match status" value="1"/>
</dbReference>
<dbReference type="GO" id="GO:0020037">
    <property type="term" value="F:heme binding"/>
    <property type="evidence" value="ECO:0007669"/>
    <property type="project" value="InterPro"/>
</dbReference>
<proteinExistence type="predicted"/>
<dbReference type="AlphaFoldDB" id="A0A6I5RWQ9"/>
<dbReference type="InterPro" id="IPR036909">
    <property type="entry name" value="Cyt_c-like_dom_sf"/>
</dbReference>
<reference evidence="2 3" key="1">
    <citation type="submission" date="2020-02" db="EMBL/GenBank/DDBJ databases">
        <title>Broccoli isolated Pseudomonas sp.</title>
        <authorList>
            <person name="Fujikawa T."/>
            <person name="Sawada H."/>
        </authorList>
    </citation>
    <scope>NUCLEOTIDE SEQUENCE [LARGE SCALE GENOMIC DNA]</scope>
    <source>
        <strain evidence="2 3">JCM 32154</strain>
    </source>
</reference>
<sequence length="60" mass="6458">MPVRQCRRPAGVGGKPCLAAQTSQAREAQAILKETCMACHTPEGENALSRISHQRKTPEG</sequence>
<evidence type="ECO:0000259" key="1">
    <source>
        <dbReference type="Pfam" id="PF09098"/>
    </source>
</evidence>
<keyword evidence="3" id="KW-1185">Reference proteome</keyword>
<dbReference type="GO" id="GO:0009055">
    <property type="term" value="F:electron transfer activity"/>
    <property type="evidence" value="ECO:0007669"/>
    <property type="project" value="InterPro"/>
</dbReference>
<accession>A0A6I5RWQ9</accession>